<proteinExistence type="predicted"/>
<dbReference type="Pfam" id="PF24819">
    <property type="entry name" value="DUF7710"/>
    <property type="match status" value="1"/>
</dbReference>
<gene>
    <name evidence="2" type="ORF">V4C55_33525</name>
</gene>
<evidence type="ECO:0000259" key="1">
    <source>
        <dbReference type="Pfam" id="PF24819"/>
    </source>
</evidence>
<evidence type="ECO:0000313" key="3">
    <source>
        <dbReference type="Proteomes" id="UP001494588"/>
    </source>
</evidence>
<feature type="domain" description="DUF7710" evidence="1">
    <location>
        <begin position="6"/>
        <end position="90"/>
    </location>
</feature>
<evidence type="ECO:0000313" key="2">
    <source>
        <dbReference type="EMBL" id="MEM5290651.1"/>
    </source>
</evidence>
<dbReference type="EMBL" id="JAZHGC010000039">
    <property type="protein sequence ID" value="MEM5290651.1"/>
    <property type="molecule type" value="Genomic_DNA"/>
</dbReference>
<dbReference type="Proteomes" id="UP001494588">
    <property type="component" value="Unassembled WGS sequence"/>
</dbReference>
<keyword evidence="3" id="KW-1185">Reference proteome</keyword>
<comment type="caution">
    <text evidence="2">The sequence shown here is derived from an EMBL/GenBank/DDBJ whole genome shotgun (WGS) entry which is preliminary data.</text>
</comment>
<accession>A0ABU9QMI9</accession>
<dbReference type="InterPro" id="IPR056127">
    <property type="entry name" value="DUF7710"/>
</dbReference>
<organism evidence="2 3">
    <name type="scientific">Paraburkholderia sabiae</name>
    <dbReference type="NCBI Taxonomy" id="273251"/>
    <lineage>
        <taxon>Bacteria</taxon>
        <taxon>Pseudomonadati</taxon>
        <taxon>Pseudomonadota</taxon>
        <taxon>Betaproteobacteria</taxon>
        <taxon>Burkholderiales</taxon>
        <taxon>Burkholderiaceae</taxon>
        <taxon>Paraburkholderia</taxon>
    </lineage>
</organism>
<reference evidence="2 3" key="1">
    <citation type="submission" date="2024-01" db="EMBL/GenBank/DDBJ databases">
        <title>The diversity of rhizobia nodulating Mimosa spp. in eleven states of Brazil covering several biomes is determined by host plant, location, and edaphic factors.</title>
        <authorList>
            <person name="Rouws L."/>
            <person name="Barauna A."/>
            <person name="Beukes C."/>
            <person name="De Faria S.M."/>
            <person name="Gross E."/>
            <person name="Dos Reis Junior F.B."/>
            <person name="Simon M."/>
            <person name="Maluk M."/>
            <person name="Odee D.W."/>
            <person name="Kenicer G."/>
            <person name="Young J.P.W."/>
            <person name="Reis V.M."/>
            <person name="Zilli J."/>
            <person name="James E.K."/>
        </authorList>
    </citation>
    <scope>NUCLEOTIDE SEQUENCE [LARGE SCALE GENOMIC DNA]</scope>
    <source>
        <strain evidence="2 3">JPY77</strain>
    </source>
</reference>
<dbReference type="RefSeq" id="WP_201647891.1">
    <property type="nucleotide sequence ID" value="NZ_CAJHCS010000001.1"/>
</dbReference>
<sequence length="91" mass="10417">MNLDKIWIFSGAGGNFPSGVFLDFEEAKGWIARNRLTGVLTLYPINIGVYEWAIEKQFFDPIKDAQKTPEFIGRFSCASMEHLHFEDGKEE</sequence>
<name>A0ABU9QMI9_9BURK</name>
<protein>
    <recommendedName>
        <fullName evidence="1">DUF7710 domain-containing protein</fullName>
    </recommendedName>
</protein>